<dbReference type="InterPro" id="IPR018365">
    <property type="entry name" value="Cell_cycle_FtsW-rel_CS"/>
</dbReference>
<keyword evidence="10 11" id="KW-0961">Cell wall biogenesis/degradation</keyword>
<reference evidence="12 13" key="1">
    <citation type="submission" date="2016-07" db="EMBL/GenBank/DDBJ databases">
        <title>Genome and transcriptome analysis of iron-reducing fermentative bacteria Anoxybacter fermentans.</title>
        <authorList>
            <person name="Zeng X."/>
            <person name="Shao Z."/>
        </authorList>
    </citation>
    <scope>NUCLEOTIDE SEQUENCE [LARGE SCALE GENOMIC DNA]</scope>
    <source>
        <strain evidence="12 13">DY22613</strain>
    </source>
</reference>
<dbReference type="KEGG" id="aft:BBF96_07715"/>
<protein>
    <recommendedName>
        <fullName evidence="11">Peptidoglycan glycosyltransferase RodA</fullName>
        <shortName evidence="11">PGT</shortName>
        <ecNumber evidence="11">2.4.99.28</ecNumber>
    </recommendedName>
    <alternativeName>
        <fullName evidence="11">Cell elongation protein RodA</fullName>
    </alternativeName>
    <alternativeName>
        <fullName evidence="11">Cell wall polymerase</fullName>
    </alternativeName>
    <alternativeName>
        <fullName evidence="11">Peptidoglycan polymerase</fullName>
        <shortName evidence="11">PG polymerase</shortName>
    </alternativeName>
</protein>
<evidence type="ECO:0000313" key="12">
    <source>
        <dbReference type="EMBL" id="AZR74861.1"/>
    </source>
</evidence>
<evidence type="ECO:0000256" key="4">
    <source>
        <dbReference type="ARBA" id="ARBA00022679"/>
    </source>
</evidence>
<dbReference type="HAMAP" id="MF_02079">
    <property type="entry name" value="PGT_RodA"/>
    <property type="match status" value="1"/>
</dbReference>
<keyword evidence="9 11" id="KW-0472">Membrane</keyword>
<dbReference type="GO" id="GO:0032153">
    <property type="term" value="C:cell division site"/>
    <property type="evidence" value="ECO:0007669"/>
    <property type="project" value="TreeGrafter"/>
</dbReference>
<keyword evidence="2 11" id="KW-1003">Cell membrane</keyword>
<name>A0A3Q9HTG1_9FIRM</name>
<dbReference type="GO" id="GO:0051301">
    <property type="term" value="P:cell division"/>
    <property type="evidence" value="ECO:0007669"/>
    <property type="project" value="InterPro"/>
</dbReference>
<keyword evidence="5 11" id="KW-0812">Transmembrane</keyword>
<evidence type="ECO:0000256" key="7">
    <source>
        <dbReference type="ARBA" id="ARBA00022984"/>
    </source>
</evidence>
<comment type="function">
    <text evidence="11">Peptidoglycan polymerase that is essential for cell wall elongation.</text>
</comment>
<dbReference type="UniPathway" id="UPA00219"/>
<feature type="transmembrane region" description="Helical" evidence="11">
    <location>
        <begin position="185"/>
        <end position="207"/>
    </location>
</feature>
<keyword evidence="13" id="KW-1185">Reference proteome</keyword>
<sequence>MDFNRKLLRNIDLSVLLLTLLLIGVGLIAITSATNFGLQGSYSITFLRTQITATILGLLMIIGVMLIDYRWLKEYAGFIYFGTLVVLGITLVLGRTVSGSKSWIFFGPVRFQPSELAKLAIIIVLAAFIADREDEMKYLFGMLKACMLTAFPVLLILAQNDLGTALVFIGILIGMLYVGGGNAKLITIVLVVSVTCVMILVILSIHFDFNLPLLKSYQLKRLQVLIDPYLDPFGYGYNIIQSEIAIGSGRMWGKGLFKGTQNKLQFLPEKHTDFIFPVIGEEFGFIGAIIVLCLYLALLLRSLVIAREARDSFGTLVVVGIIAMWVFHILENVGMTMGIMPITGIPLPFLSYGGSSMVTNMIAVGMIMNIRMRKHKILF</sequence>
<keyword evidence="7 11" id="KW-0573">Peptidoglycan synthesis</keyword>
<feature type="transmembrane region" description="Helical" evidence="11">
    <location>
        <begin position="12"/>
        <end position="33"/>
    </location>
</feature>
<dbReference type="PANTHER" id="PTHR30474:SF1">
    <property type="entry name" value="PEPTIDOGLYCAN GLYCOSYLTRANSFERASE MRDB"/>
    <property type="match status" value="1"/>
</dbReference>
<evidence type="ECO:0000256" key="8">
    <source>
        <dbReference type="ARBA" id="ARBA00022989"/>
    </source>
</evidence>
<feature type="transmembrane region" description="Helical" evidence="11">
    <location>
        <begin position="350"/>
        <end position="370"/>
    </location>
</feature>
<feature type="transmembrane region" description="Helical" evidence="11">
    <location>
        <begin position="312"/>
        <end position="330"/>
    </location>
</feature>
<dbReference type="InterPro" id="IPR011923">
    <property type="entry name" value="RodA/MrdB"/>
</dbReference>
<comment type="similarity">
    <text evidence="11">Belongs to the SEDS family. MrdB/RodA subfamily.</text>
</comment>
<feature type="transmembrane region" description="Helical" evidence="11">
    <location>
        <begin position="45"/>
        <end position="66"/>
    </location>
</feature>
<evidence type="ECO:0000256" key="1">
    <source>
        <dbReference type="ARBA" id="ARBA00004141"/>
    </source>
</evidence>
<keyword evidence="3 11" id="KW-0328">Glycosyltransferase</keyword>
<comment type="catalytic activity">
    <reaction evidence="11">
        <text>[GlcNAc-(1-&gt;4)-Mur2Ac(oyl-L-Ala-gamma-D-Glu-L-Lys-D-Ala-D-Ala)](n)-di-trans,octa-cis-undecaprenyl diphosphate + beta-D-GlcNAc-(1-&gt;4)-Mur2Ac(oyl-L-Ala-gamma-D-Glu-L-Lys-D-Ala-D-Ala)-di-trans,octa-cis-undecaprenyl diphosphate = [GlcNAc-(1-&gt;4)-Mur2Ac(oyl-L-Ala-gamma-D-Glu-L-Lys-D-Ala-D-Ala)](n+1)-di-trans,octa-cis-undecaprenyl diphosphate + di-trans,octa-cis-undecaprenyl diphosphate + H(+)</text>
        <dbReference type="Rhea" id="RHEA:23708"/>
        <dbReference type="Rhea" id="RHEA-COMP:9602"/>
        <dbReference type="Rhea" id="RHEA-COMP:9603"/>
        <dbReference type="ChEBI" id="CHEBI:15378"/>
        <dbReference type="ChEBI" id="CHEBI:58405"/>
        <dbReference type="ChEBI" id="CHEBI:60033"/>
        <dbReference type="ChEBI" id="CHEBI:78435"/>
        <dbReference type="EC" id="2.4.99.28"/>
    </reaction>
</comment>
<dbReference type="EC" id="2.4.99.28" evidence="11"/>
<evidence type="ECO:0000256" key="3">
    <source>
        <dbReference type="ARBA" id="ARBA00022676"/>
    </source>
</evidence>
<evidence type="ECO:0000256" key="9">
    <source>
        <dbReference type="ARBA" id="ARBA00023136"/>
    </source>
</evidence>
<dbReference type="GO" id="GO:0071555">
    <property type="term" value="P:cell wall organization"/>
    <property type="evidence" value="ECO:0007669"/>
    <property type="project" value="UniProtKB-KW"/>
</dbReference>
<feature type="transmembrane region" description="Helical" evidence="11">
    <location>
        <begin position="283"/>
        <end position="300"/>
    </location>
</feature>
<dbReference type="Pfam" id="PF01098">
    <property type="entry name" value="FTSW_RODA_SPOVE"/>
    <property type="match status" value="1"/>
</dbReference>
<dbReference type="AlphaFoldDB" id="A0A3Q9HTG1"/>
<comment type="pathway">
    <text evidence="11">Cell wall biogenesis; peptidoglycan biosynthesis.</text>
</comment>
<dbReference type="GO" id="GO:0005886">
    <property type="term" value="C:plasma membrane"/>
    <property type="evidence" value="ECO:0007669"/>
    <property type="project" value="UniProtKB-SubCell"/>
</dbReference>
<evidence type="ECO:0000256" key="11">
    <source>
        <dbReference type="HAMAP-Rule" id="MF_02079"/>
    </source>
</evidence>
<feature type="transmembrane region" description="Helical" evidence="11">
    <location>
        <begin position="78"/>
        <end position="96"/>
    </location>
</feature>
<dbReference type="GO" id="GO:0009252">
    <property type="term" value="P:peptidoglycan biosynthetic process"/>
    <property type="evidence" value="ECO:0007669"/>
    <property type="project" value="UniProtKB-UniRule"/>
</dbReference>
<keyword evidence="4 11" id="KW-0808">Transferase</keyword>
<dbReference type="Proteomes" id="UP000267250">
    <property type="component" value="Chromosome"/>
</dbReference>
<organism evidence="12 13">
    <name type="scientific">Anoxybacter fermentans</name>
    <dbReference type="NCBI Taxonomy" id="1323375"/>
    <lineage>
        <taxon>Bacteria</taxon>
        <taxon>Bacillati</taxon>
        <taxon>Bacillota</taxon>
        <taxon>Clostridia</taxon>
        <taxon>Halanaerobiales</taxon>
        <taxon>Anoxybacter</taxon>
    </lineage>
</organism>
<feature type="transmembrane region" description="Helical" evidence="11">
    <location>
        <begin position="138"/>
        <end position="156"/>
    </location>
</feature>
<dbReference type="GO" id="GO:0008360">
    <property type="term" value="P:regulation of cell shape"/>
    <property type="evidence" value="ECO:0007669"/>
    <property type="project" value="UniProtKB-KW"/>
</dbReference>
<feature type="transmembrane region" description="Helical" evidence="11">
    <location>
        <begin position="116"/>
        <end position="131"/>
    </location>
</feature>
<comment type="subcellular location">
    <subcellularLocation>
        <location evidence="11">Cell membrane</location>
        <topology evidence="11">Multi-pass membrane protein</topology>
    </subcellularLocation>
    <subcellularLocation>
        <location evidence="1">Membrane</location>
        <topology evidence="1">Multi-pass membrane protein</topology>
    </subcellularLocation>
</comment>
<dbReference type="PANTHER" id="PTHR30474">
    <property type="entry name" value="CELL CYCLE PROTEIN"/>
    <property type="match status" value="1"/>
</dbReference>
<dbReference type="InterPro" id="IPR001182">
    <property type="entry name" value="FtsW/RodA"/>
</dbReference>
<keyword evidence="8 11" id="KW-1133">Transmembrane helix</keyword>
<proteinExistence type="inferred from homology"/>
<dbReference type="PROSITE" id="PS00428">
    <property type="entry name" value="FTSW_RODA_SPOVE"/>
    <property type="match status" value="1"/>
</dbReference>
<evidence type="ECO:0000256" key="10">
    <source>
        <dbReference type="ARBA" id="ARBA00023316"/>
    </source>
</evidence>
<evidence type="ECO:0000313" key="13">
    <source>
        <dbReference type="Proteomes" id="UP000267250"/>
    </source>
</evidence>
<dbReference type="GO" id="GO:0008955">
    <property type="term" value="F:peptidoglycan glycosyltransferase activity"/>
    <property type="evidence" value="ECO:0007669"/>
    <property type="project" value="UniProtKB-UniRule"/>
</dbReference>
<evidence type="ECO:0000256" key="5">
    <source>
        <dbReference type="ARBA" id="ARBA00022692"/>
    </source>
</evidence>
<accession>A0A3Q9HTG1</accession>
<keyword evidence="6 11" id="KW-0133">Cell shape</keyword>
<dbReference type="EMBL" id="CP016379">
    <property type="protein sequence ID" value="AZR74861.1"/>
    <property type="molecule type" value="Genomic_DNA"/>
</dbReference>
<gene>
    <name evidence="11" type="primary">rodA</name>
    <name evidence="12" type="ORF">BBF96_07715</name>
</gene>
<evidence type="ECO:0000256" key="2">
    <source>
        <dbReference type="ARBA" id="ARBA00022475"/>
    </source>
</evidence>
<dbReference type="GO" id="GO:0015648">
    <property type="term" value="F:lipid-linked peptidoglycan transporter activity"/>
    <property type="evidence" value="ECO:0007669"/>
    <property type="project" value="TreeGrafter"/>
</dbReference>
<dbReference type="NCBIfam" id="TIGR02210">
    <property type="entry name" value="rodA_shape"/>
    <property type="match status" value="1"/>
</dbReference>
<feature type="transmembrane region" description="Helical" evidence="11">
    <location>
        <begin position="162"/>
        <end position="178"/>
    </location>
</feature>
<dbReference type="OrthoDB" id="9812661at2"/>
<evidence type="ECO:0000256" key="6">
    <source>
        <dbReference type="ARBA" id="ARBA00022960"/>
    </source>
</evidence>